<proteinExistence type="predicted"/>
<organism evidence="3 4">
    <name type="scientific">Tsukamurella conjunctivitidis</name>
    <dbReference type="NCBI Taxonomy" id="2592068"/>
    <lineage>
        <taxon>Bacteria</taxon>
        <taxon>Bacillati</taxon>
        <taxon>Actinomycetota</taxon>
        <taxon>Actinomycetes</taxon>
        <taxon>Mycobacteriales</taxon>
        <taxon>Tsukamurellaceae</taxon>
        <taxon>Tsukamurella</taxon>
    </lineage>
</organism>
<gene>
    <name evidence="3" type="ORF">FK530_01690</name>
</gene>
<feature type="compositionally biased region" description="Basic and acidic residues" evidence="1">
    <location>
        <begin position="10"/>
        <end position="66"/>
    </location>
</feature>
<dbReference type="SMART" id="SM00530">
    <property type="entry name" value="HTH_XRE"/>
    <property type="match status" value="1"/>
</dbReference>
<dbReference type="SUPFAM" id="SSF47413">
    <property type="entry name" value="lambda repressor-like DNA-binding domains"/>
    <property type="match status" value="1"/>
</dbReference>
<evidence type="ECO:0000259" key="2">
    <source>
        <dbReference type="SMART" id="SM00530"/>
    </source>
</evidence>
<dbReference type="PANTHER" id="PTHR35010:SF2">
    <property type="entry name" value="BLL4672 PROTEIN"/>
    <property type="match status" value="1"/>
</dbReference>
<comment type="caution">
    <text evidence="3">The sequence shown here is derived from an EMBL/GenBank/DDBJ whole genome shotgun (WGS) entry which is preliminary data.</text>
</comment>
<feature type="region of interest" description="Disordered" evidence="1">
    <location>
        <begin position="1"/>
        <end position="131"/>
    </location>
</feature>
<reference evidence="3 4" key="1">
    <citation type="submission" date="2019-06" db="EMBL/GenBank/DDBJ databases">
        <title>Tsukamurella conjunctivitidis sp. nov., Tsukamurella assacharolytica sp. nov. and Tsukamurella sputae sp. nov. isolated from patients with conjunctivitis, bacteraemia (lymphoma) and respiratory infection (sputum) in Hong Kong.</title>
        <authorList>
            <person name="Teng J.L.L."/>
            <person name="Lee H.H."/>
            <person name="Fong J.Y.H."/>
            <person name="Fok K.M.N."/>
            <person name="Lau S.K.P."/>
            <person name="Woo P.C.Y."/>
        </authorList>
    </citation>
    <scope>NUCLEOTIDE SEQUENCE [LARGE SCALE GENOMIC DNA]</scope>
    <source>
        <strain evidence="3 4">HKU72</strain>
    </source>
</reference>
<dbReference type="EMBL" id="VIGX01000001">
    <property type="protein sequence ID" value="TWS30608.1"/>
    <property type="molecule type" value="Genomic_DNA"/>
</dbReference>
<dbReference type="Gene3D" id="3.30.450.180">
    <property type="match status" value="1"/>
</dbReference>
<feature type="domain" description="HTH cro/C1-type" evidence="2">
    <location>
        <begin position="138"/>
        <end position="210"/>
    </location>
</feature>
<dbReference type="Proteomes" id="UP000319375">
    <property type="component" value="Unassembled WGS sequence"/>
</dbReference>
<dbReference type="CDD" id="cd00093">
    <property type="entry name" value="HTH_XRE"/>
    <property type="match status" value="1"/>
</dbReference>
<evidence type="ECO:0000313" key="4">
    <source>
        <dbReference type="Proteomes" id="UP000319375"/>
    </source>
</evidence>
<dbReference type="Pfam" id="PF17765">
    <property type="entry name" value="MLTR_LBD"/>
    <property type="match status" value="1"/>
</dbReference>
<accession>A0A5C5S7K7</accession>
<dbReference type="PANTHER" id="PTHR35010">
    <property type="entry name" value="BLL4672 PROTEIN-RELATED"/>
    <property type="match status" value="1"/>
</dbReference>
<evidence type="ECO:0000313" key="3">
    <source>
        <dbReference type="EMBL" id="TWS30608.1"/>
    </source>
</evidence>
<keyword evidence="4" id="KW-1185">Reference proteome</keyword>
<dbReference type="Pfam" id="PF13560">
    <property type="entry name" value="HTH_31"/>
    <property type="match status" value="1"/>
</dbReference>
<sequence>MAVPSTQPRAGDDERSVGEQVAAHDELQLCRRRGEVPRDGRRSHVDDRRVDHRHHGEAQQRKELRHATPRSSGSDGGWVGDGAIHDDHSPHRAGTALGGGSSWYRHHHPRASARHDNRADPGNAVGVNGERSSELGAFLRARRDALTPEDVGLPRTGPRRVPGLRREEVAALAGVGLTWYTWLEQGRRISVSTQVLDALARLFRLTGDEHDYLYLVAGVPAARRTNSAPAAAEIDTVTRRVLDRFGTTPAAVFSERYDLIAGSAGFHLLFQGIANNTGLDRNALYKMGRAADTRHPVADPEYLAAMVTQVRHAYGGHVGDPDWERFIAEITGSSPVIAAAWASQEVGLSPAEHRFRCPPVGWIRFSSARYLLDRFDGAFLTVYLPLDDEAQQQFDEVVRRGGVSFT</sequence>
<name>A0A5C5S7K7_9ACTN</name>
<dbReference type="InterPro" id="IPR001387">
    <property type="entry name" value="Cro/C1-type_HTH"/>
</dbReference>
<protein>
    <submittedName>
        <fullName evidence="3">Helix-turn-helix domain-containing protein</fullName>
    </submittedName>
</protein>
<evidence type="ECO:0000256" key="1">
    <source>
        <dbReference type="SAM" id="MobiDB-lite"/>
    </source>
</evidence>
<dbReference type="AlphaFoldDB" id="A0A5C5S7K7"/>
<dbReference type="GO" id="GO:0003677">
    <property type="term" value="F:DNA binding"/>
    <property type="evidence" value="ECO:0007669"/>
    <property type="project" value="InterPro"/>
</dbReference>
<dbReference type="Gene3D" id="1.10.260.40">
    <property type="entry name" value="lambda repressor-like DNA-binding domains"/>
    <property type="match status" value="1"/>
</dbReference>
<dbReference type="InterPro" id="IPR010982">
    <property type="entry name" value="Lambda_DNA-bd_dom_sf"/>
</dbReference>
<dbReference type="InterPro" id="IPR041413">
    <property type="entry name" value="MLTR_LBD"/>
</dbReference>